<reference evidence="14" key="1">
    <citation type="submission" date="2017-09" db="EMBL/GenBank/DDBJ databases">
        <title>Contemporary evolution of a Lepidopteran species, Heliothis virescens, in response to modern agricultural practices.</title>
        <authorList>
            <person name="Fritz M.L."/>
            <person name="Deyonke A.M."/>
            <person name="Papanicolaou A."/>
            <person name="Micinski S."/>
            <person name="Westbrook J."/>
            <person name="Gould F."/>
        </authorList>
    </citation>
    <scope>NUCLEOTIDE SEQUENCE [LARGE SCALE GENOMIC DNA]</scope>
    <source>
        <strain evidence="14">HvINT-</strain>
        <tissue evidence="14">Whole body</tissue>
    </source>
</reference>
<organism evidence="14">
    <name type="scientific">Heliothis virescens</name>
    <name type="common">Tobacco budworm moth</name>
    <dbReference type="NCBI Taxonomy" id="7102"/>
    <lineage>
        <taxon>Eukaryota</taxon>
        <taxon>Metazoa</taxon>
        <taxon>Ecdysozoa</taxon>
        <taxon>Arthropoda</taxon>
        <taxon>Hexapoda</taxon>
        <taxon>Insecta</taxon>
        <taxon>Pterygota</taxon>
        <taxon>Neoptera</taxon>
        <taxon>Endopterygota</taxon>
        <taxon>Lepidoptera</taxon>
        <taxon>Glossata</taxon>
        <taxon>Ditrysia</taxon>
        <taxon>Noctuoidea</taxon>
        <taxon>Noctuidae</taxon>
        <taxon>Heliothinae</taxon>
        <taxon>Heliothis</taxon>
    </lineage>
</organism>
<keyword evidence="8 12" id="KW-0406">Ion transport</keyword>
<feature type="region of interest" description="Disordered" evidence="13">
    <location>
        <begin position="1"/>
        <end position="31"/>
    </location>
</feature>
<comment type="caution">
    <text evidence="14">The sequence shown here is derived from an EMBL/GenBank/DDBJ whole genome shotgun (WGS) entry which is preliminary data.</text>
</comment>
<keyword evidence="5 12" id="KW-0812">Transmembrane</keyword>
<comment type="subcellular location">
    <subcellularLocation>
        <location evidence="1">Membrane</location>
        <topology evidence="1">Multi-pass membrane protein</topology>
    </subcellularLocation>
</comment>
<sequence length="205" mass="23111">MSANSPPGKSDGDDPVDRPVPDVPPNPIDSLGARLRDLDVDSIRRYLAQKLGFYEPPETAAPTDQVLEEVSLDGIVKWIQSERCKNIITLAGAGISTCKYPKLSKLNMTLSELENFLQHMGRLIDFAYDETEPLLKLMDVFDMKEFSQQTVQLMKELAPNCDEMLMQCLWAGKVVDCKTIFKVRKTIRGHCCAFNYVLDYESADK</sequence>
<keyword evidence="7" id="KW-0915">Sodium</keyword>
<evidence type="ECO:0000256" key="11">
    <source>
        <dbReference type="ARBA" id="ARBA00023303"/>
    </source>
</evidence>
<evidence type="ECO:0000256" key="6">
    <source>
        <dbReference type="ARBA" id="ARBA00022989"/>
    </source>
</evidence>
<dbReference type="InterPro" id="IPR001873">
    <property type="entry name" value="ENaC"/>
</dbReference>
<dbReference type="GO" id="GO:0005272">
    <property type="term" value="F:sodium channel activity"/>
    <property type="evidence" value="ECO:0007669"/>
    <property type="project" value="UniProtKB-KW"/>
</dbReference>
<evidence type="ECO:0000256" key="1">
    <source>
        <dbReference type="ARBA" id="ARBA00004141"/>
    </source>
</evidence>
<evidence type="ECO:0000256" key="4">
    <source>
        <dbReference type="ARBA" id="ARBA00022461"/>
    </source>
</evidence>
<protein>
    <submittedName>
        <fullName evidence="14">Uncharacterized protein</fullName>
    </submittedName>
</protein>
<accession>A0A2A4K008</accession>
<evidence type="ECO:0000313" key="14">
    <source>
        <dbReference type="EMBL" id="PCG77000.1"/>
    </source>
</evidence>
<dbReference type="STRING" id="7102.A0A2A4K008"/>
<dbReference type="Pfam" id="PF00858">
    <property type="entry name" value="ASC"/>
    <property type="match status" value="1"/>
</dbReference>
<gene>
    <name evidence="14" type="ORF">B5V51_8243</name>
</gene>
<dbReference type="EMBL" id="NWSH01000360">
    <property type="protein sequence ID" value="PCG77000.1"/>
    <property type="molecule type" value="Genomic_DNA"/>
</dbReference>
<keyword evidence="4 12" id="KW-0894">Sodium channel</keyword>
<evidence type="ECO:0000256" key="12">
    <source>
        <dbReference type="RuleBase" id="RU000679"/>
    </source>
</evidence>
<keyword evidence="10 12" id="KW-0739">Sodium transport</keyword>
<evidence type="ECO:0000256" key="9">
    <source>
        <dbReference type="ARBA" id="ARBA00023136"/>
    </source>
</evidence>
<evidence type="ECO:0000256" key="10">
    <source>
        <dbReference type="ARBA" id="ARBA00023201"/>
    </source>
</evidence>
<dbReference type="Gene3D" id="2.60.470.10">
    <property type="entry name" value="Acid-sensing ion channels like domains"/>
    <property type="match status" value="1"/>
</dbReference>
<keyword evidence="9" id="KW-0472">Membrane</keyword>
<evidence type="ECO:0000256" key="2">
    <source>
        <dbReference type="ARBA" id="ARBA00007193"/>
    </source>
</evidence>
<keyword evidence="11 12" id="KW-0407">Ion channel</keyword>
<dbReference type="GO" id="GO:0016020">
    <property type="term" value="C:membrane"/>
    <property type="evidence" value="ECO:0007669"/>
    <property type="project" value="UniProtKB-SubCell"/>
</dbReference>
<comment type="similarity">
    <text evidence="2 12">Belongs to the amiloride-sensitive sodium channel (TC 1.A.6) family.</text>
</comment>
<proteinExistence type="inferred from homology"/>
<feature type="compositionally biased region" description="Basic and acidic residues" evidence="13">
    <location>
        <begin position="10"/>
        <end position="20"/>
    </location>
</feature>
<keyword evidence="3 12" id="KW-0813">Transport</keyword>
<evidence type="ECO:0000256" key="8">
    <source>
        <dbReference type="ARBA" id="ARBA00023065"/>
    </source>
</evidence>
<evidence type="ECO:0000256" key="5">
    <source>
        <dbReference type="ARBA" id="ARBA00022692"/>
    </source>
</evidence>
<evidence type="ECO:0000256" key="3">
    <source>
        <dbReference type="ARBA" id="ARBA00022448"/>
    </source>
</evidence>
<name>A0A2A4K008_HELVI</name>
<evidence type="ECO:0000256" key="7">
    <source>
        <dbReference type="ARBA" id="ARBA00023053"/>
    </source>
</evidence>
<evidence type="ECO:0000256" key="13">
    <source>
        <dbReference type="SAM" id="MobiDB-lite"/>
    </source>
</evidence>
<dbReference type="AlphaFoldDB" id="A0A2A4K008"/>
<keyword evidence="6" id="KW-1133">Transmembrane helix</keyword>